<dbReference type="SFLD" id="SFLDG01018">
    <property type="entry name" value="Squalene/Phytoene_Synthase_Lik"/>
    <property type="match status" value="1"/>
</dbReference>
<keyword evidence="1" id="KW-0808">Transferase</keyword>
<dbReference type="PROSITE" id="PS01045">
    <property type="entry name" value="SQUALEN_PHYTOEN_SYN_2"/>
    <property type="match status" value="1"/>
</dbReference>
<comment type="caution">
    <text evidence="2">The sequence shown here is derived from an EMBL/GenBank/DDBJ whole genome shotgun (WGS) entry which is preliminary data.</text>
</comment>
<dbReference type="InterPro" id="IPR002060">
    <property type="entry name" value="Squ/phyt_synthse"/>
</dbReference>
<protein>
    <submittedName>
        <fullName evidence="2">Phytoene/squalene synthase family protein</fullName>
    </submittedName>
</protein>
<proteinExistence type="predicted"/>
<dbReference type="InterPro" id="IPR033904">
    <property type="entry name" value="Trans_IPPS_HH"/>
</dbReference>
<dbReference type="InterPro" id="IPR044843">
    <property type="entry name" value="Trans_IPPS_bact-type"/>
</dbReference>
<evidence type="ECO:0000313" key="2">
    <source>
        <dbReference type="EMBL" id="MFD2257537.1"/>
    </source>
</evidence>
<dbReference type="Pfam" id="PF00494">
    <property type="entry name" value="SQS_PSY"/>
    <property type="match status" value="1"/>
</dbReference>
<reference evidence="3" key="1">
    <citation type="journal article" date="2019" name="Int. J. Syst. Evol. Microbiol.">
        <title>The Global Catalogue of Microorganisms (GCM) 10K type strain sequencing project: providing services to taxonomists for standard genome sequencing and annotation.</title>
        <authorList>
            <consortium name="The Broad Institute Genomics Platform"/>
            <consortium name="The Broad Institute Genome Sequencing Center for Infectious Disease"/>
            <person name="Wu L."/>
            <person name="Ma J."/>
        </authorList>
    </citation>
    <scope>NUCLEOTIDE SEQUENCE [LARGE SCALE GENOMIC DNA]</scope>
    <source>
        <strain evidence="3">CGMCC 4.7106</strain>
    </source>
</reference>
<accession>A0ABW5D997</accession>
<name>A0ABW5D997_9BACT</name>
<sequence>MSAASEITRKAESNLAFALKILPKEKREDMVVFYAFCRTIDDLADDKGLSTAERSQGLDAWADGIRHGFPSGDGFGNEVRAMMLRRGICEQWLLEIIDGCRMDLAVQRFGSWEELSRYNWKVAGVVGLVSTRLFGCVHEDSDKYAETLGNALQLTNILRDVGEDLANAGRIYLPINDMIRFQYSERDLIGKVYDGRFLAMMAYQTERAEYLFAEAEKLIPEIDRKALIPARIMAETYQCLLKKLKADKFRVFDRRYSVSKARKLAILSKYMIAARR</sequence>
<dbReference type="InterPro" id="IPR019845">
    <property type="entry name" value="Squalene/phytoene_synthase_CS"/>
</dbReference>
<keyword evidence="3" id="KW-1185">Reference proteome</keyword>
<dbReference type="InterPro" id="IPR008949">
    <property type="entry name" value="Isoprenoid_synthase_dom_sf"/>
</dbReference>
<dbReference type="Gene3D" id="1.10.600.10">
    <property type="entry name" value="Farnesyl Diphosphate Synthase"/>
    <property type="match status" value="1"/>
</dbReference>
<dbReference type="CDD" id="cd00683">
    <property type="entry name" value="Trans_IPPS_HH"/>
    <property type="match status" value="1"/>
</dbReference>
<gene>
    <name evidence="2" type="ORF">ACFSSA_12715</name>
</gene>
<dbReference type="SFLD" id="SFLDG01212">
    <property type="entry name" value="Phytoene_synthase_like"/>
    <property type="match status" value="1"/>
</dbReference>
<dbReference type="EMBL" id="JBHUIT010000031">
    <property type="protein sequence ID" value="MFD2257537.1"/>
    <property type="molecule type" value="Genomic_DNA"/>
</dbReference>
<organism evidence="2 3">
    <name type="scientific">Luteolibacter algae</name>
    <dbReference type="NCBI Taxonomy" id="454151"/>
    <lineage>
        <taxon>Bacteria</taxon>
        <taxon>Pseudomonadati</taxon>
        <taxon>Verrucomicrobiota</taxon>
        <taxon>Verrucomicrobiia</taxon>
        <taxon>Verrucomicrobiales</taxon>
        <taxon>Verrucomicrobiaceae</taxon>
        <taxon>Luteolibacter</taxon>
    </lineage>
</organism>
<dbReference type="SFLD" id="SFLDS00005">
    <property type="entry name" value="Isoprenoid_Synthase_Type_I"/>
    <property type="match status" value="1"/>
</dbReference>
<evidence type="ECO:0000256" key="1">
    <source>
        <dbReference type="ARBA" id="ARBA00022679"/>
    </source>
</evidence>
<evidence type="ECO:0000313" key="3">
    <source>
        <dbReference type="Proteomes" id="UP001597375"/>
    </source>
</evidence>
<dbReference type="Proteomes" id="UP001597375">
    <property type="component" value="Unassembled WGS sequence"/>
</dbReference>
<dbReference type="SUPFAM" id="SSF48576">
    <property type="entry name" value="Terpenoid synthases"/>
    <property type="match status" value="1"/>
</dbReference>
<dbReference type="PANTHER" id="PTHR31480">
    <property type="entry name" value="BIFUNCTIONAL LYCOPENE CYCLASE/PHYTOENE SYNTHASE"/>
    <property type="match status" value="1"/>
</dbReference>
<dbReference type="RefSeq" id="WP_386820848.1">
    <property type="nucleotide sequence ID" value="NZ_JBHUIT010000031.1"/>
</dbReference>